<accession>A0A915KWC2</accession>
<dbReference type="AlphaFoldDB" id="A0A915KWC2"/>
<name>A0A915KWC2_ROMCU</name>
<sequence length="278" mass="30539">MSKAQRPWSMPSEEIRQLQSEMARLTAHIARITAQKMTPALRNSTWPTQPSAHVQNTGNCPSGAHLQMFSFHGHCTHNNTSCWAQCPNRASPSNAPTTNTGHCYFCQTRAHPTDQCDRPCLHCCQIRVHRATACPNRNPTMPAAVVVSALAPTPALPLPPLRYVTPVTLHPSTMPKTTGNVNSSSITDMVQAIWSTDLAKKYPHLPWALLKEPFEVEALMAANMVMLVSKILFNGKPLSPAVDTIHWAVEQASSNAQPTPSPIEESQAAYARSYDRMA</sequence>
<evidence type="ECO:0000313" key="1">
    <source>
        <dbReference type="Proteomes" id="UP000887565"/>
    </source>
</evidence>
<protein>
    <submittedName>
        <fullName evidence="2">Gag protein</fullName>
    </submittedName>
</protein>
<dbReference type="Proteomes" id="UP000887565">
    <property type="component" value="Unplaced"/>
</dbReference>
<keyword evidence="1" id="KW-1185">Reference proteome</keyword>
<organism evidence="1 2">
    <name type="scientific">Romanomermis culicivorax</name>
    <name type="common">Nematode worm</name>
    <dbReference type="NCBI Taxonomy" id="13658"/>
    <lineage>
        <taxon>Eukaryota</taxon>
        <taxon>Metazoa</taxon>
        <taxon>Ecdysozoa</taxon>
        <taxon>Nematoda</taxon>
        <taxon>Enoplea</taxon>
        <taxon>Dorylaimia</taxon>
        <taxon>Mermithida</taxon>
        <taxon>Mermithoidea</taxon>
        <taxon>Mermithidae</taxon>
        <taxon>Romanomermis</taxon>
    </lineage>
</organism>
<evidence type="ECO:0000313" key="2">
    <source>
        <dbReference type="WBParaSite" id="nRc.2.0.1.t43237-RA"/>
    </source>
</evidence>
<dbReference type="WBParaSite" id="nRc.2.0.1.t43237-RA">
    <property type="protein sequence ID" value="nRc.2.0.1.t43237-RA"/>
    <property type="gene ID" value="nRc.2.0.1.g43237"/>
</dbReference>
<proteinExistence type="predicted"/>
<reference evidence="2" key="1">
    <citation type="submission" date="2022-11" db="UniProtKB">
        <authorList>
            <consortium name="WormBaseParasite"/>
        </authorList>
    </citation>
    <scope>IDENTIFICATION</scope>
</reference>